<dbReference type="EMBL" id="GBRH01279131">
    <property type="protein sequence ID" value="JAD18764.1"/>
    <property type="molecule type" value="Transcribed_RNA"/>
</dbReference>
<reference evidence="1" key="2">
    <citation type="journal article" date="2015" name="Data Brief">
        <title>Shoot transcriptome of the giant reed, Arundo donax.</title>
        <authorList>
            <person name="Barrero R.A."/>
            <person name="Guerrero F.D."/>
            <person name="Moolhuijzen P."/>
            <person name="Goolsby J.A."/>
            <person name="Tidwell J."/>
            <person name="Bellgard S.E."/>
            <person name="Bellgard M.I."/>
        </authorList>
    </citation>
    <scope>NUCLEOTIDE SEQUENCE</scope>
    <source>
        <tissue evidence="1">Shoot tissue taken approximately 20 cm above the soil surface</tissue>
    </source>
</reference>
<sequence>MVTFFLISFKHHLKKKCSFFKKNVLSADYQVHN</sequence>
<accession>A0A0A8XXN8</accession>
<evidence type="ECO:0000313" key="1">
    <source>
        <dbReference type="EMBL" id="JAD18764.1"/>
    </source>
</evidence>
<name>A0A0A8XXN8_ARUDO</name>
<organism evidence="1">
    <name type="scientific">Arundo donax</name>
    <name type="common">Giant reed</name>
    <name type="synonym">Donax arundinaceus</name>
    <dbReference type="NCBI Taxonomy" id="35708"/>
    <lineage>
        <taxon>Eukaryota</taxon>
        <taxon>Viridiplantae</taxon>
        <taxon>Streptophyta</taxon>
        <taxon>Embryophyta</taxon>
        <taxon>Tracheophyta</taxon>
        <taxon>Spermatophyta</taxon>
        <taxon>Magnoliopsida</taxon>
        <taxon>Liliopsida</taxon>
        <taxon>Poales</taxon>
        <taxon>Poaceae</taxon>
        <taxon>PACMAD clade</taxon>
        <taxon>Arundinoideae</taxon>
        <taxon>Arundineae</taxon>
        <taxon>Arundo</taxon>
    </lineage>
</organism>
<proteinExistence type="predicted"/>
<dbReference type="AlphaFoldDB" id="A0A0A8XXN8"/>
<reference evidence="1" key="1">
    <citation type="submission" date="2014-09" db="EMBL/GenBank/DDBJ databases">
        <authorList>
            <person name="Magalhaes I.L.F."/>
            <person name="Oliveira U."/>
            <person name="Santos F.R."/>
            <person name="Vidigal T.H.D.A."/>
            <person name="Brescovit A.D."/>
            <person name="Santos A.J."/>
        </authorList>
    </citation>
    <scope>NUCLEOTIDE SEQUENCE</scope>
    <source>
        <tissue evidence="1">Shoot tissue taken approximately 20 cm above the soil surface</tissue>
    </source>
</reference>
<protein>
    <submittedName>
        <fullName evidence="1">Uncharacterized protein</fullName>
    </submittedName>
</protein>